<dbReference type="InterPro" id="IPR036908">
    <property type="entry name" value="RlpA-like_sf"/>
</dbReference>
<keyword evidence="2" id="KW-0732">Signal</keyword>
<accession>A0A7S4T3U6</accession>
<evidence type="ECO:0008006" key="4">
    <source>
        <dbReference type="Google" id="ProtNLM"/>
    </source>
</evidence>
<gene>
    <name evidence="3" type="ORF">AMON00008_LOCUS61862</name>
</gene>
<evidence type="ECO:0000256" key="1">
    <source>
        <dbReference type="SAM" id="MobiDB-lite"/>
    </source>
</evidence>
<feature type="region of interest" description="Disordered" evidence="1">
    <location>
        <begin position="147"/>
        <end position="168"/>
    </location>
</feature>
<dbReference type="Gene3D" id="2.40.40.10">
    <property type="entry name" value="RlpA-like domain"/>
    <property type="match status" value="1"/>
</dbReference>
<dbReference type="SUPFAM" id="SSF50685">
    <property type="entry name" value="Barwin-like endoglucanases"/>
    <property type="match status" value="1"/>
</dbReference>
<proteinExistence type="predicted"/>
<feature type="compositionally biased region" description="Acidic residues" evidence="1">
    <location>
        <begin position="150"/>
        <end position="168"/>
    </location>
</feature>
<reference evidence="3" key="1">
    <citation type="submission" date="2021-01" db="EMBL/GenBank/DDBJ databases">
        <authorList>
            <person name="Corre E."/>
            <person name="Pelletier E."/>
            <person name="Niang G."/>
            <person name="Scheremetjew M."/>
            <person name="Finn R."/>
            <person name="Kale V."/>
            <person name="Holt S."/>
            <person name="Cochrane G."/>
            <person name="Meng A."/>
            <person name="Brown T."/>
            <person name="Cohen L."/>
        </authorList>
    </citation>
    <scope>NUCLEOTIDE SEQUENCE</scope>
    <source>
        <strain evidence="3">CCMP3105</strain>
    </source>
</reference>
<sequence>MMARPSQAFCALLALTLAAPAEGRCAWQHEDCSHTGCCQIAGHRCFRKNARWAGCMRSCHPGVHHHDPPQHRTPWACEPVGPHHRDCAAKGEFCGHLGCCKQAGHKCYEKDVHWASCRPSCQPDQLHHEDPLEHRTPWTCREIRSHENRDDGDEWSEDYGRDADDEADEIKREEADEIKREEGQGGHSEDLSKHWRGGLQATHFWDCNGGGCDASELRPWNLREYKYAPHYAPTDPAKHGGALYGEKLWLTGAASDSLTRLLGPDSDCCGSDGDGGGGCGQCLLVKTRESDHPDWLAVVMKKNRCPPWSNGCDKVHYDIAVPGFDNLQYSTANVCGDHSRSDTYIQRHHSAICGSVAPRHCNCHQLPSGTPEQRQIRDGCLLFKAWGWHHGTPKLDYRPVPCPRNFVDWVRVGKAFDQNGVLSLAGVRNASLALGGAPPALPPAPVPWSGRHAAGILGLGLLALAPLSRVALRWWRGRHGVEEPCSAEEGRLIMQ</sequence>
<dbReference type="EMBL" id="HBNR01086356">
    <property type="protein sequence ID" value="CAE4664275.1"/>
    <property type="molecule type" value="Transcribed_RNA"/>
</dbReference>
<dbReference type="AlphaFoldDB" id="A0A7S4T3U6"/>
<evidence type="ECO:0000313" key="3">
    <source>
        <dbReference type="EMBL" id="CAE4664275.1"/>
    </source>
</evidence>
<feature type="chain" id="PRO_5030833583" description="Cellulase" evidence="2">
    <location>
        <begin position="24"/>
        <end position="495"/>
    </location>
</feature>
<organism evidence="3">
    <name type="scientific">Alexandrium monilatum</name>
    <dbReference type="NCBI Taxonomy" id="311494"/>
    <lineage>
        <taxon>Eukaryota</taxon>
        <taxon>Sar</taxon>
        <taxon>Alveolata</taxon>
        <taxon>Dinophyceae</taxon>
        <taxon>Gonyaulacales</taxon>
        <taxon>Pyrocystaceae</taxon>
        <taxon>Alexandrium</taxon>
    </lineage>
</organism>
<name>A0A7S4T3U6_9DINO</name>
<evidence type="ECO:0000256" key="2">
    <source>
        <dbReference type="SAM" id="SignalP"/>
    </source>
</evidence>
<feature type="signal peptide" evidence="2">
    <location>
        <begin position="1"/>
        <end position="23"/>
    </location>
</feature>
<protein>
    <recommendedName>
        <fullName evidence="4">Cellulase</fullName>
    </recommendedName>
</protein>